<feature type="transmembrane region" description="Helical" evidence="1">
    <location>
        <begin position="101"/>
        <end position="121"/>
    </location>
</feature>
<evidence type="ECO:0000256" key="1">
    <source>
        <dbReference type="SAM" id="Phobius"/>
    </source>
</evidence>
<feature type="transmembrane region" description="Helical" evidence="1">
    <location>
        <begin position="178"/>
        <end position="202"/>
    </location>
</feature>
<dbReference type="PANTHER" id="PTHR31272">
    <property type="entry name" value="CYTOCHROME C-TYPE BIOGENESIS PROTEIN HI_1454-RELATED"/>
    <property type="match status" value="1"/>
</dbReference>
<dbReference type="InterPro" id="IPR051790">
    <property type="entry name" value="Cytochrome_c-biogenesis_DsbD"/>
</dbReference>
<dbReference type="EMBL" id="CP099582">
    <property type="protein sequence ID" value="USS41105.1"/>
    <property type="molecule type" value="Genomic_DNA"/>
</dbReference>
<feature type="transmembrane region" description="Helical" evidence="1">
    <location>
        <begin position="7"/>
        <end position="26"/>
    </location>
</feature>
<sequence>MKSEIKVLLLVILSSIGLTAGILSLLGLRNLIYPLLALAGADSINPCTFVIYTMLLIALSLKENISKRRIYAVGLAFVAAIYISYYLLGVGLVVLTKTIPVWVAGVVSIAFGAYTFITGYMEKSRIAKKKEVRKNIFSREATILGAFSLGVIVSFTLLPCSSGTYLAYAILISKVGRALTLILLALYNVIFILPLLIILLTVGSITESKSISQKIVQKSRELSMIAGVLLILLGIYVILGM</sequence>
<keyword evidence="1" id="KW-0812">Transmembrane</keyword>
<organism evidence="2 3">
    <name type="scientific">Thermococcus aggregans</name>
    <dbReference type="NCBI Taxonomy" id="110163"/>
    <lineage>
        <taxon>Archaea</taxon>
        <taxon>Methanobacteriati</taxon>
        <taxon>Methanobacteriota</taxon>
        <taxon>Thermococci</taxon>
        <taxon>Thermococcales</taxon>
        <taxon>Thermococcaceae</taxon>
        <taxon>Thermococcus</taxon>
    </lineage>
</organism>
<feature type="transmembrane region" description="Helical" evidence="1">
    <location>
        <begin position="222"/>
        <end position="239"/>
    </location>
</feature>
<dbReference type="KEGG" id="tagg:NF865_02505"/>
<dbReference type="PANTHER" id="PTHR31272:SF9">
    <property type="entry name" value="BLL1027 PROTEIN"/>
    <property type="match status" value="1"/>
</dbReference>
<dbReference type="RefSeq" id="WP_253305046.1">
    <property type="nucleotide sequence ID" value="NZ_CP099582.1"/>
</dbReference>
<reference evidence="2" key="1">
    <citation type="journal article" date="1998" name="Int. J. Syst. Bacteriol. 48 Pt">
        <title>Thermococcus guaymasensis sp. nov. and Thermococcus aggregans sp. nov., two novel thermophilic archaea isolated from the Guaymas Basin hydrothermal vent site.</title>
        <authorList>
            <person name="Canganella F."/>
            <person name="Jones W.J."/>
            <person name="Gambacorta A."/>
            <person name="Antranikian G."/>
        </authorList>
    </citation>
    <scope>NUCLEOTIDE SEQUENCE</scope>
    <source>
        <strain evidence="2">TY</strain>
    </source>
</reference>
<proteinExistence type="predicted"/>
<gene>
    <name evidence="2" type="ORF">NF865_02505</name>
</gene>
<evidence type="ECO:0000313" key="2">
    <source>
        <dbReference type="EMBL" id="USS41105.1"/>
    </source>
</evidence>
<feature type="transmembrane region" description="Helical" evidence="1">
    <location>
        <begin position="70"/>
        <end position="95"/>
    </location>
</feature>
<protein>
    <submittedName>
        <fullName evidence="2">Cytochrome c biogenesis protein CcdA</fullName>
    </submittedName>
</protein>
<accession>A0A9E7MYD5</accession>
<keyword evidence="1" id="KW-0472">Membrane</keyword>
<evidence type="ECO:0000313" key="3">
    <source>
        <dbReference type="Proteomes" id="UP001055732"/>
    </source>
</evidence>
<dbReference type="Proteomes" id="UP001055732">
    <property type="component" value="Chromosome"/>
</dbReference>
<name>A0A9E7MYD5_THEAG</name>
<keyword evidence="1" id="KW-1133">Transmembrane helix</keyword>
<feature type="transmembrane region" description="Helical" evidence="1">
    <location>
        <begin position="32"/>
        <end position="58"/>
    </location>
</feature>
<feature type="transmembrane region" description="Helical" evidence="1">
    <location>
        <begin position="142"/>
        <end position="172"/>
    </location>
</feature>
<keyword evidence="3" id="KW-1185">Reference proteome</keyword>
<reference evidence="2" key="2">
    <citation type="submission" date="2022-06" db="EMBL/GenBank/DDBJ databases">
        <authorList>
            <person name="Park Y.-J."/>
        </authorList>
    </citation>
    <scope>NUCLEOTIDE SEQUENCE</scope>
    <source>
        <strain evidence="2">TY</strain>
    </source>
</reference>
<dbReference type="AlphaFoldDB" id="A0A9E7MYD5"/>